<evidence type="ECO:0000313" key="4">
    <source>
        <dbReference type="Proteomes" id="UP000019478"/>
    </source>
</evidence>
<keyword evidence="2" id="KW-0812">Transmembrane</keyword>
<organism evidence="3 4">
    <name type="scientific">Capronia epimyces CBS 606.96</name>
    <dbReference type="NCBI Taxonomy" id="1182542"/>
    <lineage>
        <taxon>Eukaryota</taxon>
        <taxon>Fungi</taxon>
        <taxon>Dikarya</taxon>
        <taxon>Ascomycota</taxon>
        <taxon>Pezizomycotina</taxon>
        <taxon>Eurotiomycetes</taxon>
        <taxon>Chaetothyriomycetidae</taxon>
        <taxon>Chaetothyriales</taxon>
        <taxon>Herpotrichiellaceae</taxon>
        <taxon>Capronia</taxon>
    </lineage>
</organism>
<dbReference type="AlphaFoldDB" id="W9YJI6"/>
<dbReference type="HOGENOM" id="CLU_082475_0_0_1"/>
<protein>
    <recommendedName>
        <fullName evidence="5">MARVEL domain-containing protein</fullName>
    </recommendedName>
</protein>
<keyword evidence="2" id="KW-1133">Transmembrane helix</keyword>
<comment type="caution">
    <text evidence="3">The sequence shown here is derived from an EMBL/GenBank/DDBJ whole genome shotgun (WGS) entry which is preliminary data.</text>
</comment>
<feature type="transmembrane region" description="Helical" evidence="2">
    <location>
        <begin position="89"/>
        <end position="110"/>
    </location>
</feature>
<evidence type="ECO:0000256" key="2">
    <source>
        <dbReference type="SAM" id="Phobius"/>
    </source>
</evidence>
<keyword evidence="2" id="KW-0472">Membrane</keyword>
<dbReference type="OrthoDB" id="5344006at2759"/>
<keyword evidence="4" id="KW-1185">Reference proteome</keyword>
<feature type="compositionally biased region" description="Polar residues" evidence="1">
    <location>
        <begin position="190"/>
        <end position="205"/>
    </location>
</feature>
<dbReference type="Proteomes" id="UP000019478">
    <property type="component" value="Unassembled WGS sequence"/>
</dbReference>
<feature type="transmembrane region" description="Helical" evidence="2">
    <location>
        <begin position="20"/>
        <end position="40"/>
    </location>
</feature>
<dbReference type="RefSeq" id="XP_007729962.1">
    <property type="nucleotide sequence ID" value="XM_007731772.1"/>
</dbReference>
<feature type="region of interest" description="Disordered" evidence="1">
    <location>
        <begin position="190"/>
        <end position="215"/>
    </location>
</feature>
<feature type="transmembrane region" description="Helical" evidence="2">
    <location>
        <begin position="52"/>
        <end position="83"/>
    </location>
</feature>
<dbReference type="eggNOG" id="ENOG502SNDB">
    <property type="taxonomic scope" value="Eukaryota"/>
</dbReference>
<name>W9YJI6_9EURO</name>
<reference evidence="3 4" key="1">
    <citation type="submission" date="2013-03" db="EMBL/GenBank/DDBJ databases">
        <title>The Genome Sequence of Capronia epimyces CBS 606.96.</title>
        <authorList>
            <consortium name="The Broad Institute Genomics Platform"/>
            <person name="Cuomo C."/>
            <person name="de Hoog S."/>
            <person name="Gorbushina A."/>
            <person name="Walker B."/>
            <person name="Young S.K."/>
            <person name="Zeng Q."/>
            <person name="Gargeya S."/>
            <person name="Fitzgerald M."/>
            <person name="Haas B."/>
            <person name="Abouelleil A."/>
            <person name="Allen A.W."/>
            <person name="Alvarado L."/>
            <person name="Arachchi H.M."/>
            <person name="Berlin A.M."/>
            <person name="Chapman S.B."/>
            <person name="Gainer-Dewar J."/>
            <person name="Goldberg J."/>
            <person name="Griggs A."/>
            <person name="Gujja S."/>
            <person name="Hansen M."/>
            <person name="Howarth C."/>
            <person name="Imamovic A."/>
            <person name="Ireland A."/>
            <person name="Larimer J."/>
            <person name="McCowan C."/>
            <person name="Murphy C."/>
            <person name="Pearson M."/>
            <person name="Poon T.W."/>
            <person name="Priest M."/>
            <person name="Roberts A."/>
            <person name="Saif S."/>
            <person name="Shea T."/>
            <person name="Sisk P."/>
            <person name="Sykes S."/>
            <person name="Wortman J."/>
            <person name="Nusbaum C."/>
            <person name="Birren B."/>
        </authorList>
    </citation>
    <scope>NUCLEOTIDE SEQUENCE [LARGE SCALE GENOMIC DNA]</scope>
    <source>
        <strain evidence="3 4">CBS 606.96</strain>
    </source>
</reference>
<dbReference type="EMBL" id="AMGY01000001">
    <property type="protein sequence ID" value="EXJ93072.1"/>
    <property type="molecule type" value="Genomic_DNA"/>
</dbReference>
<feature type="region of interest" description="Disordered" evidence="1">
    <location>
        <begin position="231"/>
        <end position="272"/>
    </location>
</feature>
<sequence length="299" mass="33260">MPTKMKSRPQVYPRAPFHIIRAIAFVCASIVSGILIYFCVQLKHDDFKLPWTFIIILAATLSSLLTLVLSSIIYSCAFLSPLFNLLTNLLILIVWTVGLALLTWNLYGALGHSCSRANWGSDDGMMVCRTYKALYSFSLFGWLAQIAQIVLDVRSRRTQTALGKYDKMMVDPTQQQADLKLDALGGSNNSSTQSGFLTDANTRDPNGTGADVPYGIYDYRGAEGRRALREREGETQRLNGAHNTSPSRDHRPTRASWDADNGYGRTGTPLRAADFNYDRDRYATQTGYGNSGYGYGPHR</sequence>
<proteinExistence type="predicted"/>
<evidence type="ECO:0000256" key="1">
    <source>
        <dbReference type="SAM" id="MobiDB-lite"/>
    </source>
</evidence>
<evidence type="ECO:0008006" key="5">
    <source>
        <dbReference type="Google" id="ProtNLM"/>
    </source>
</evidence>
<accession>W9YJI6</accession>
<dbReference type="GeneID" id="19165762"/>
<feature type="compositionally biased region" description="Polar residues" evidence="1">
    <location>
        <begin position="236"/>
        <end position="246"/>
    </location>
</feature>
<evidence type="ECO:0000313" key="3">
    <source>
        <dbReference type="EMBL" id="EXJ93072.1"/>
    </source>
</evidence>
<gene>
    <name evidence="3" type="ORF">A1O3_01628</name>
</gene>